<dbReference type="InterPro" id="IPR051431">
    <property type="entry name" value="TFIID_subunit_9"/>
</dbReference>
<dbReference type="EMBL" id="VCGU01000008">
    <property type="protein sequence ID" value="TRY71990.1"/>
    <property type="molecule type" value="Genomic_DNA"/>
</dbReference>
<comment type="similarity">
    <text evidence="2">Belongs to the TAF9 family.</text>
</comment>
<dbReference type="GO" id="GO:0005669">
    <property type="term" value="C:transcription factor TFIID complex"/>
    <property type="evidence" value="ECO:0007669"/>
    <property type="project" value="TreeGrafter"/>
</dbReference>
<name>A0A553P2X1_TIGCA</name>
<evidence type="ECO:0000256" key="6">
    <source>
        <dbReference type="SAM" id="MobiDB-lite"/>
    </source>
</evidence>
<evidence type="ECO:0000256" key="1">
    <source>
        <dbReference type="ARBA" id="ARBA00004123"/>
    </source>
</evidence>
<dbReference type="CDD" id="cd07979">
    <property type="entry name" value="HFD_TAF9"/>
    <property type="match status" value="1"/>
</dbReference>
<dbReference type="InterPro" id="IPR003162">
    <property type="entry name" value="TFIID-31"/>
</dbReference>
<dbReference type="GO" id="GO:0016251">
    <property type="term" value="F:RNA polymerase II general transcription initiation factor activity"/>
    <property type="evidence" value="ECO:0007669"/>
    <property type="project" value="TreeGrafter"/>
</dbReference>
<feature type="compositionally biased region" description="Basic and acidic residues" evidence="6">
    <location>
        <begin position="243"/>
        <end position="252"/>
    </location>
</feature>
<evidence type="ECO:0000256" key="3">
    <source>
        <dbReference type="ARBA" id="ARBA00023015"/>
    </source>
</evidence>
<gene>
    <name evidence="7" type="ORF">TCAL_03954</name>
</gene>
<dbReference type="Proteomes" id="UP000318571">
    <property type="component" value="Chromosome 7"/>
</dbReference>
<evidence type="ECO:0000313" key="8">
    <source>
        <dbReference type="Proteomes" id="UP000318571"/>
    </source>
</evidence>
<reference evidence="7 8" key="1">
    <citation type="journal article" date="2018" name="Nat. Ecol. Evol.">
        <title>Genomic signatures of mitonuclear coevolution across populations of Tigriopus californicus.</title>
        <authorList>
            <person name="Barreto F.S."/>
            <person name="Watson E.T."/>
            <person name="Lima T.G."/>
            <person name="Willett C.S."/>
            <person name="Edmands S."/>
            <person name="Li W."/>
            <person name="Burton R.S."/>
        </authorList>
    </citation>
    <scope>NUCLEOTIDE SEQUENCE [LARGE SCALE GENOMIC DNA]</scope>
    <source>
        <strain evidence="7 8">San Diego</strain>
    </source>
</reference>
<keyword evidence="3" id="KW-0805">Transcription regulation</keyword>
<keyword evidence="4" id="KW-0804">Transcription</keyword>
<evidence type="ECO:0000256" key="4">
    <source>
        <dbReference type="ARBA" id="ARBA00023163"/>
    </source>
</evidence>
<evidence type="ECO:0000256" key="5">
    <source>
        <dbReference type="ARBA" id="ARBA00023242"/>
    </source>
</evidence>
<dbReference type="FunFam" id="1.10.20.10:FF:000018">
    <property type="entry name" value="Transcription initiation factor TFIID subunit 9"/>
    <property type="match status" value="1"/>
</dbReference>
<sequence length="252" mass="26923">MRNEGGPTVKFENGRQHSSAHTVGPALPKDGQVMAAILKDMGILDYEAKVINQLLEYSYRYVTDVLQDAKIVSGHAKKKVIDVEDVKLAVQMYSEQNMTAPLSRELLLDAARVKNRQPLPIPRPSYGLRLPPDRHCLTACNYRMKFKPKGRTPAAGGYGKAGAAQAKMVLPQTQGGAVPFTVMKGAGGGGVNPMFKINAADPSGAPAAKFQMGVPAGAVGGNQTPAFKIQINPLPTPPSGVKRKADDMDISF</sequence>
<dbReference type="Gene3D" id="1.10.20.10">
    <property type="entry name" value="Histone, subunit A"/>
    <property type="match status" value="1"/>
</dbReference>
<evidence type="ECO:0000313" key="7">
    <source>
        <dbReference type="EMBL" id="TRY71990.1"/>
    </source>
</evidence>
<comment type="subcellular location">
    <subcellularLocation>
        <location evidence="1">Nucleus</location>
    </subcellularLocation>
</comment>
<feature type="region of interest" description="Disordered" evidence="6">
    <location>
        <begin position="232"/>
        <end position="252"/>
    </location>
</feature>
<dbReference type="PANTHER" id="PTHR48068">
    <property type="entry name" value="TAF9 RNA POLYMERASE II, TATA BOX-BINDING PROTEIN (TBP)-ASSOCIATED FACTOR"/>
    <property type="match status" value="1"/>
</dbReference>
<organism evidence="7 8">
    <name type="scientific">Tigriopus californicus</name>
    <name type="common">Marine copepod</name>
    <dbReference type="NCBI Taxonomy" id="6832"/>
    <lineage>
        <taxon>Eukaryota</taxon>
        <taxon>Metazoa</taxon>
        <taxon>Ecdysozoa</taxon>
        <taxon>Arthropoda</taxon>
        <taxon>Crustacea</taxon>
        <taxon>Multicrustacea</taxon>
        <taxon>Hexanauplia</taxon>
        <taxon>Copepoda</taxon>
        <taxon>Harpacticoida</taxon>
        <taxon>Harpacticidae</taxon>
        <taxon>Tigriopus</taxon>
    </lineage>
</organism>
<dbReference type="SUPFAM" id="SSF47113">
    <property type="entry name" value="Histone-fold"/>
    <property type="match status" value="1"/>
</dbReference>
<dbReference type="GO" id="GO:0051123">
    <property type="term" value="P:RNA polymerase II preinitiation complex assembly"/>
    <property type="evidence" value="ECO:0007669"/>
    <property type="project" value="TreeGrafter"/>
</dbReference>
<evidence type="ECO:0000256" key="2">
    <source>
        <dbReference type="ARBA" id="ARBA00007646"/>
    </source>
</evidence>
<evidence type="ECO:0008006" key="9">
    <source>
        <dbReference type="Google" id="ProtNLM"/>
    </source>
</evidence>
<dbReference type="GO" id="GO:0000124">
    <property type="term" value="C:SAGA complex"/>
    <property type="evidence" value="ECO:0007669"/>
    <property type="project" value="TreeGrafter"/>
</dbReference>
<accession>A0A553P2X1</accession>
<dbReference type="STRING" id="6832.A0A553P2X1"/>
<protein>
    <recommendedName>
        <fullName evidence="9">Transcription initiation factor TFIID subunit 9</fullName>
    </recommendedName>
</protein>
<proteinExistence type="inferred from homology"/>
<feature type="region of interest" description="Disordered" evidence="6">
    <location>
        <begin position="1"/>
        <end position="26"/>
    </location>
</feature>
<dbReference type="AlphaFoldDB" id="A0A553P2X1"/>
<keyword evidence="8" id="KW-1185">Reference proteome</keyword>
<dbReference type="GO" id="GO:0003713">
    <property type="term" value="F:transcription coactivator activity"/>
    <property type="evidence" value="ECO:0007669"/>
    <property type="project" value="TreeGrafter"/>
</dbReference>
<comment type="caution">
    <text evidence="7">The sequence shown here is derived from an EMBL/GenBank/DDBJ whole genome shotgun (WGS) entry which is preliminary data.</text>
</comment>
<dbReference type="InterPro" id="IPR009072">
    <property type="entry name" value="Histone-fold"/>
</dbReference>
<dbReference type="PANTHER" id="PTHR48068:SF4">
    <property type="entry name" value="TATA-BOX BINDING PROTEIN ASSOCIATED FACTOR 9"/>
    <property type="match status" value="1"/>
</dbReference>
<dbReference type="GO" id="GO:0046982">
    <property type="term" value="F:protein heterodimerization activity"/>
    <property type="evidence" value="ECO:0007669"/>
    <property type="project" value="InterPro"/>
</dbReference>
<dbReference type="Pfam" id="PF02291">
    <property type="entry name" value="TFIID-31kDa"/>
    <property type="match status" value="1"/>
</dbReference>
<keyword evidence="5" id="KW-0539">Nucleus</keyword>